<evidence type="ECO:0000313" key="1">
    <source>
        <dbReference type="EMBL" id="MCI49959.1"/>
    </source>
</evidence>
<dbReference type="EMBL" id="LXQA010409305">
    <property type="protein sequence ID" value="MCI49959.1"/>
    <property type="molecule type" value="Genomic_DNA"/>
</dbReference>
<organism evidence="1 2">
    <name type="scientific">Trifolium medium</name>
    <dbReference type="NCBI Taxonomy" id="97028"/>
    <lineage>
        <taxon>Eukaryota</taxon>
        <taxon>Viridiplantae</taxon>
        <taxon>Streptophyta</taxon>
        <taxon>Embryophyta</taxon>
        <taxon>Tracheophyta</taxon>
        <taxon>Spermatophyta</taxon>
        <taxon>Magnoliopsida</taxon>
        <taxon>eudicotyledons</taxon>
        <taxon>Gunneridae</taxon>
        <taxon>Pentapetalae</taxon>
        <taxon>rosids</taxon>
        <taxon>fabids</taxon>
        <taxon>Fabales</taxon>
        <taxon>Fabaceae</taxon>
        <taxon>Papilionoideae</taxon>
        <taxon>50 kb inversion clade</taxon>
        <taxon>NPAAA clade</taxon>
        <taxon>Hologalegina</taxon>
        <taxon>IRL clade</taxon>
        <taxon>Trifolieae</taxon>
        <taxon>Trifolium</taxon>
    </lineage>
</organism>
<feature type="non-terminal residue" evidence="1">
    <location>
        <position position="55"/>
    </location>
</feature>
<reference evidence="1 2" key="1">
    <citation type="journal article" date="2018" name="Front. Plant Sci.">
        <title>Red Clover (Trifolium pratense) and Zigzag Clover (T. medium) - A Picture of Genomic Similarities and Differences.</title>
        <authorList>
            <person name="Dluhosova J."/>
            <person name="Istvanek J."/>
            <person name="Nedelnik J."/>
            <person name="Repkova J."/>
        </authorList>
    </citation>
    <scope>NUCLEOTIDE SEQUENCE [LARGE SCALE GENOMIC DNA]</scope>
    <source>
        <strain evidence="2">cv. 10/8</strain>
        <tissue evidence="1">Leaf</tissue>
    </source>
</reference>
<proteinExistence type="predicted"/>
<name>A0A392SMQ5_9FABA</name>
<accession>A0A392SMQ5</accession>
<sequence>MDEPQPQPSTSKSRVDYSWVADEPRYTRSIFANCGDNLPEGLFLDIQTPPTEDWE</sequence>
<protein>
    <submittedName>
        <fullName evidence="1">Uncharacterized protein</fullName>
    </submittedName>
</protein>
<comment type="caution">
    <text evidence="1">The sequence shown here is derived from an EMBL/GenBank/DDBJ whole genome shotgun (WGS) entry which is preliminary data.</text>
</comment>
<evidence type="ECO:0000313" key="2">
    <source>
        <dbReference type="Proteomes" id="UP000265520"/>
    </source>
</evidence>
<dbReference type="Proteomes" id="UP000265520">
    <property type="component" value="Unassembled WGS sequence"/>
</dbReference>
<dbReference type="AlphaFoldDB" id="A0A392SMQ5"/>
<keyword evidence="2" id="KW-1185">Reference proteome</keyword>